<feature type="region of interest" description="Disordered" evidence="4">
    <location>
        <begin position="593"/>
        <end position="618"/>
    </location>
</feature>
<dbReference type="InterPro" id="IPR036397">
    <property type="entry name" value="RNaseH_sf"/>
</dbReference>
<dbReference type="PROSITE" id="PS51193">
    <property type="entry name" value="HELICASE_ATP_BIND_2"/>
    <property type="match status" value="1"/>
</dbReference>
<proteinExistence type="predicted"/>
<accession>A0ABQ3VP33</accession>
<dbReference type="InterPro" id="IPR006054">
    <property type="entry name" value="DnaQ"/>
</dbReference>
<dbReference type="InterPro" id="IPR013520">
    <property type="entry name" value="Ribonucl_H"/>
</dbReference>
<dbReference type="InterPro" id="IPR014013">
    <property type="entry name" value="Helic_SF1/SF2_ATP-bd_DinG/Rad3"/>
</dbReference>
<protein>
    <submittedName>
        <fullName evidence="6">DNA polymerase III subunit epsilon</fullName>
    </submittedName>
</protein>
<keyword evidence="1" id="KW-0547">Nucleotide-binding</keyword>
<keyword evidence="3" id="KW-0067">ATP-binding</keyword>
<feature type="compositionally biased region" description="Basic and acidic residues" evidence="4">
    <location>
        <begin position="596"/>
        <end position="618"/>
    </location>
</feature>
<evidence type="ECO:0000256" key="4">
    <source>
        <dbReference type="SAM" id="MobiDB-lite"/>
    </source>
</evidence>
<dbReference type="InterPro" id="IPR027417">
    <property type="entry name" value="P-loop_NTPase"/>
</dbReference>
<organism evidence="6 7">
    <name type="scientific">Dictyobacter formicarum</name>
    <dbReference type="NCBI Taxonomy" id="2778368"/>
    <lineage>
        <taxon>Bacteria</taxon>
        <taxon>Bacillati</taxon>
        <taxon>Chloroflexota</taxon>
        <taxon>Ktedonobacteria</taxon>
        <taxon>Ktedonobacterales</taxon>
        <taxon>Dictyobacteraceae</taxon>
        <taxon>Dictyobacter</taxon>
    </lineage>
</organism>
<dbReference type="RefSeq" id="WP_201365534.1">
    <property type="nucleotide sequence ID" value="NZ_BNJJ01000021.1"/>
</dbReference>
<name>A0ABQ3VP33_9CHLR</name>
<keyword evidence="7" id="KW-1185">Reference proteome</keyword>
<dbReference type="Gene3D" id="3.40.50.300">
    <property type="entry name" value="P-loop containing nucleotide triphosphate hydrolases"/>
    <property type="match status" value="2"/>
</dbReference>
<dbReference type="Gene3D" id="3.30.420.10">
    <property type="entry name" value="Ribonuclease H-like superfamily/Ribonuclease H"/>
    <property type="match status" value="1"/>
</dbReference>
<dbReference type="Pfam" id="PF00929">
    <property type="entry name" value="RNase_T"/>
    <property type="match status" value="1"/>
</dbReference>
<reference evidence="6 7" key="1">
    <citation type="journal article" date="2021" name="Int. J. Syst. Evol. Microbiol.">
        <title>Reticulibacter mediterranei gen. nov., sp. nov., within the new family Reticulibacteraceae fam. nov., and Ktedonospora formicarum gen. nov., sp. nov., Ktedonobacter robiniae sp. nov., Dictyobacter formicarum sp. nov. and Dictyobacter arantiisoli sp. nov., belonging to the class Ktedonobacteria.</title>
        <authorList>
            <person name="Yabe S."/>
            <person name="Zheng Y."/>
            <person name="Wang C.M."/>
            <person name="Sakai Y."/>
            <person name="Abe K."/>
            <person name="Yokota A."/>
            <person name="Donadio S."/>
            <person name="Cavaletti L."/>
            <person name="Monciardini P."/>
        </authorList>
    </citation>
    <scope>NUCLEOTIDE SEQUENCE [LARGE SCALE GENOMIC DNA]</scope>
    <source>
        <strain evidence="6 7">SOSP1-9</strain>
    </source>
</reference>
<sequence length="1023" mass="113644">MAKRSAIRVALDLETTGLHPEQDAILEIAAVKFQGTEIIDTLETFVAPGRSIPYRVQRLTGIKPEHLIGAPPFSAVANKLQHFLGDFPIVGHSIPFDAGFLRMRGIARSNPLIDTFELATVLLPSLVSYNLGQVAEALGVRVPHDRHRAMVDTVLAMEVFNALHQRLQAVDLDVLNDLANLDAPRSWPLLHFFRQELRDRQEREGVMGRLSRGSLGDRFASQLGMDPRVLSFAVGRQQDAGPSSHGPAAAVAPVADVPAETPLVRGNEVARQAILTSLEQRDPLLLELTLGGHDYTAALLAVLEWLAENPSSEDEPQAGPRRLVIACANQQSARRLIDTTLPLLQQKMRSDLSVAYLAEHGGYLCTHRWFGAAMRRTSGELTAEQARGLAKLRLWTHETLQGDRSELTLLQQEITAWDRISSGFEQKRSVDERFEKTYQRCTYRRKGYCFVSLAEERVREARIVVTTHAGLFDDLSLKQPLLASIDRRLILDADLIEEENIRWGGSEFDQLQVLRVLNTIGAELADGRYQGLLALAAPSLRDNGPGGLSTTPTVPKSELDQRLLQWFQVLRQARMAVGRLFLAFTSLVDEAAQQNGRDKGRSDGAHRAHGRGHERVDQPLRLTSHMRQLSVWNEVEQAWQQASQRLRSVIELANDAERRILSKQNNRRRQDQGSGEDTSVASELVAAAYQLTEYLQMVQQAISLDESDSVYWLRMPPAPPTAAQQHGARKVSEPGSSAISIEPAPILYSQLIHTSGMLKQLLLKERASTIFAGTAFSVDGSFSFARQRLGLDQDSVAVCSAVSEHQEQTLLYLPNDVPEPNAPQYQRHLDEALVNLATALEGQVVALFTSHAALRSTYTAIKPILEARNILVLGQGADGSPRQLWQVFQSQERVVILGTGSFWDNADEIVRSPACLFIARLPMPVLNDPPIAARAEQYSDQLRQLTVPMATLRVNRAIDRFMWGEGKRNAVVLFDRRVTSKEYGSTVLHSLPRCSQRHAAVSLMPDAILDWLTGEGVWETDCP</sequence>
<evidence type="ECO:0000313" key="6">
    <source>
        <dbReference type="EMBL" id="GHO88007.1"/>
    </source>
</evidence>
<dbReference type="NCBIfam" id="TIGR00573">
    <property type="entry name" value="dnaq"/>
    <property type="match status" value="1"/>
</dbReference>
<keyword evidence="2" id="KW-0378">Hydrolase</keyword>
<dbReference type="InterPro" id="IPR006555">
    <property type="entry name" value="ATP-dep_Helicase_C"/>
</dbReference>
<evidence type="ECO:0000256" key="2">
    <source>
        <dbReference type="ARBA" id="ARBA00022801"/>
    </source>
</evidence>
<dbReference type="EMBL" id="BNJJ01000021">
    <property type="protein sequence ID" value="GHO88007.1"/>
    <property type="molecule type" value="Genomic_DNA"/>
</dbReference>
<feature type="domain" description="Helicase ATP-binding" evidence="5">
    <location>
        <begin position="248"/>
        <end position="543"/>
    </location>
</feature>
<dbReference type="PANTHER" id="PTHR30231">
    <property type="entry name" value="DNA POLYMERASE III SUBUNIT EPSILON"/>
    <property type="match status" value="1"/>
</dbReference>
<dbReference type="SMART" id="SM00479">
    <property type="entry name" value="EXOIII"/>
    <property type="match status" value="1"/>
</dbReference>
<evidence type="ECO:0000313" key="7">
    <source>
        <dbReference type="Proteomes" id="UP000635565"/>
    </source>
</evidence>
<dbReference type="SUPFAM" id="SSF53098">
    <property type="entry name" value="Ribonuclease H-like"/>
    <property type="match status" value="1"/>
</dbReference>
<dbReference type="InterPro" id="IPR012337">
    <property type="entry name" value="RNaseH-like_sf"/>
</dbReference>
<dbReference type="Pfam" id="PF13307">
    <property type="entry name" value="Helicase_C_2"/>
    <property type="match status" value="1"/>
</dbReference>
<gene>
    <name evidence="6" type="ORF">KSZ_60130</name>
</gene>
<dbReference type="Proteomes" id="UP000635565">
    <property type="component" value="Unassembled WGS sequence"/>
</dbReference>
<comment type="caution">
    <text evidence="6">The sequence shown here is derived from an EMBL/GenBank/DDBJ whole genome shotgun (WGS) entry which is preliminary data.</text>
</comment>
<evidence type="ECO:0000256" key="1">
    <source>
        <dbReference type="ARBA" id="ARBA00022741"/>
    </source>
</evidence>
<dbReference type="PANTHER" id="PTHR30231:SF41">
    <property type="entry name" value="DNA POLYMERASE III SUBUNIT EPSILON"/>
    <property type="match status" value="1"/>
</dbReference>
<evidence type="ECO:0000259" key="5">
    <source>
        <dbReference type="PROSITE" id="PS51193"/>
    </source>
</evidence>
<dbReference type="CDD" id="cd06127">
    <property type="entry name" value="DEDDh"/>
    <property type="match status" value="1"/>
</dbReference>
<evidence type="ECO:0000256" key="3">
    <source>
        <dbReference type="ARBA" id="ARBA00022840"/>
    </source>
</evidence>